<dbReference type="PANTHER" id="PTHR33360">
    <property type="entry name" value="TRANSPOSASE FOR INSERTION SEQUENCE ELEMENT IS200"/>
    <property type="match status" value="1"/>
</dbReference>
<gene>
    <name evidence="2" type="ORF">ERS852498_03548</name>
</gene>
<feature type="domain" description="Transposase IS200-like" evidence="1">
    <location>
        <begin position="33"/>
        <end position="152"/>
    </location>
</feature>
<evidence type="ECO:0000259" key="1">
    <source>
        <dbReference type="SMART" id="SM01321"/>
    </source>
</evidence>
<organism evidence="2 3">
    <name type="scientific">Fusicatenibacter saccharivorans</name>
    <dbReference type="NCBI Taxonomy" id="1150298"/>
    <lineage>
        <taxon>Bacteria</taxon>
        <taxon>Bacillati</taxon>
        <taxon>Bacillota</taxon>
        <taxon>Clostridia</taxon>
        <taxon>Lachnospirales</taxon>
        <taxon>Lachnospiraceae</taxon>
        <taxon>Fusicatenibacter</taxon>
    </lineage>
</organism>
<dbReference type="SUPFAM" id="SSF143422">
    <property type="entry name" value="Transposase IS200-like"/>
    <property type="match status" value="1"/>
</dbReference>
<evidence type="ECO:0000313" key="3">
    <source>
        <dbReference type="Proteomes" id="UP000095709"/>
    </source>
</evidence>
<dbReference type="Gene3D" id="3.30.70.1290">
    <property type="entry name" value="Transposase IS200-like"/>
    <property type="match status" value="1"/>
</dbReference>
<dbReference type="GO" id="GO:0006313">
    <property type="term" value="P:DNA transposition"/>
    <property type="evidence" value="ECO:0007669"/>
    <property type="project" value="InterPro"/>
</dbReference>
<accession>A0A174TLE6</accession>
<dbReference type="PANTHER" id="PTHR33360:SF2">
    <property type="entry name" value="TRANSPOSASE FOR INSERTION SEQUENCE ELEMENT IS200"/>
    <property type="match status" value="1"/>
</dbReference>
<evidence type="ECO:0000313" key="2">
    <source>
        <dbReference type="EMBL" id="CUQ07709.1"/>
    </source>
</evidence>
<dbReference type="InterPro" id="IPR002686">
    <property type="entry name" value="Transposase_17"/>
</dbReference>
<dbReference type="InterPro" id="IPR036515">
    <property type="entry name" value="Transposase_17_sf"/>
</dbReference>
<dbReference type="SMART" id="SM01321">
    <property type="entry name" value="Y1_Tnp"/>
    <property type="match status" value="1"/>
</dbReference>
<reference evidence="2 3" key="1">
    <citation type="submission" date="2015-09" db="EMBL/GenBank/DDBJ databases">
        <authorList>
            <consortium name="Pathogen Informatics"/>
        </authorList>
    </citation>
    <scope>NUCLEOTIDE SEQUENCE [LARGE SCALE GENOMIC DNA]</scope>
    <source>
        <strain evidence="2 3">2789STDY5834885</strain>
    </source>
</reference>
<dbReference type="AlphaFoldDB" id="A0A174TLE6"/>
<dbReference type="GO" id="GO:0004803">
    <property type="term" value="F:transposase activity"/>
    <property type="evidence" value="ECO:0007669"/>
    <property type="project" value="InterPro"/>
</dbReference>
<name>A0A174TLE6_9FIRM</name>
<protein>
    <submittedName>
        <fullName evidence="2">Transposase and inactivated derivatives</fullName>
    </submittedName>
</protein>
<dbReference type="GO" id="GO:0003677">
    <property type="term" value="F:DNA binding"/>
    <property type="evidence" value="ECO:0007669"/>
    <property type="project" value="InterPro"/>
</dbReference>
<dbReference type="NCBIfam" id="NF033573">
    <property type="entry name" value="transpos_IS200"/>
    <property type="match status" value="1"/>
</dbReference>
<dbReference type="EMBL" id="CZAL01000045">
    <property type="protein sequence ID" value="CUQ07709.1"/>
    <property type="molecule type" value="Genomic_DNA"/>
</dbReference>
<dbReference type="Proteomes" id="UP000095709">
    <property type="component" value="Unassembled WGS sequence"/>
</dbReference>
<dbReference type="Pfam" id="PF01797">
    <property type="entry name" value="Y1_Tnp"/>
    <property type="match status" value="1"/>
</dbReference>
<sequence length="157" mass="18681">MFDIFLCIWYTIFMKKDMFTINKNGLSYGRGYVYSLQYHLVWCTKYRKKVLKDGIDVECKEMLESLAQEYKFQILAMEVMPDHIHLLVDCRPQFYISDMIKIMKGNLARQMFLLHPELKKELWGGHLWNPSYCAVTVSDRSREQVLAYIEGQKEKSS</sequence>
<proteinExistence type="predicted"/>